<dbReference type="PANTHER" id="PTHR30619">
    <property type="entry name" value="DNA INTERNALIZATION/COMPETENCE PROTEIN COMEC/REC2"/>
    <property type="match status" value="1"/>
</dbReference>
<gene>
    <name evidence="1" type="ORF">ACS77_02150</name>
</gene>
<proteinExistence type="predicted"/>
<dbReference type="InterPro" id="IPR052159">
    <property type="entry name" value="Competence_DNA_uptake"/>
</dbReference>
<dbReference type="Proteomes" id="UP000036955">
    <property type="component" value="Unassembled WGS sequence"/>
</dbReference>
<accession>A0A0L1MMP0</accession>
<dbReference type="OrthoDB" id="418728at2"/>
<evidence type="ECO:0000313" key="2">
    <source>
        <dbReference type="Proteomes" id="UP000036955"/>
    </source>
</evidence>
<reference evidence="1 2" key="1">
    <citation type="submission" date="2015-06" db="EMBL/GenBank/DDBJ databases">
        <authorList>
            <person name="Hoefler B.C."/>
            <person name="Straight P.D."/>
        </authorList>
    </citation>
    <scope>NUCLEOTIDE SEQUENCE [LARGE SCALE GENOMIC DNA]</scope>
    <source>
        <strain evidence="1 2">Riq4</strain>
    </source>
</reference>
<dbReference type="SUPFAM" id="SSF56281">
    <property type="entry name" value="Metallo-hydrolase/oxidoreductase"/>
    <property type="match status" value="1"/>
</dbReference>
<name>A0A0L1MMP0_PSESX</name>
<sequence>MADSVEIDFIGVETSKSGDAITVRYTINGTTQIHVVDGGYIDTGPQIIEHLQKHYGTTRIDHVLLTHPDRDHANGLRAVLENCSVGALWLNRPWQYAAELLPRFTTYTSADALERKLRSVYSASATLEAIALARNIPIYSPLQGQRIGAFHVLAPSRSRYLDLIVESEKTPEAEEASVVGESFEGIARAFRALTNLVKSVWGNEYFPAAGTSSENEMSVVQYAKINESKILLTGDTGREGLTEAADFAPNVGLALPGLELFQVPHHGGRHNVSTEVLDRWLGERLPSLPDDPVWSAICSSAKADEDHPRKSVVRAMMHRGAHFAATEGTDILWFNGNQRVGWSAVPQTAYPEEQEN</sequence>
<dbReference type="PANTHER" id="PTHR30619:SF1">
    <property type="entry name" value="RECOMBINATION PROTEIN 2"/>
    <property type="match status" value="1"/>
</dbReference>
<comment type="caution">
    <text evidence="1">The sequence shown here is derived from an EMBL/GenBank/DDBJ whole genome shotgun (WGS) entry which is preliminary data.</text>
</comment>
<dbReference type="Gene3D" id="3.60.15.10">
    <property type="entry name" value="Ribonuclease Z/Hydroxyacylglutathione hydrolase-like"/>
    <property type="match status" value="1"/>
</dbReference>
<organism evidence="1 2">
    <name type="scientific">Pseudomonas syringae</name>
    <dbReference type="NCBI Taxonomy" id="317"/>
    <lineage>
        <taxon>Bacteria</taxon>
        <taxon>Pseudomonadati</taxon>
        <taxon>Pseudomonadota</taxon>
        <taxon>Gammaproteobacteria</taxon>
        <taxon>Pseudomonadales</taxon>
        <taxon>Pseudomonadaceae</taxon>
        <taxon>Pseudomonas</taxon>
    </lineage>
</organism>
<dbReference type="InterPro" id="IPR036866">
    <property type="entry name" value="RibonucZ/Hydroxyglut_hydro"/>
</dbReference>
<protein>
    <submittedName>
        <fullName evidence="1">DNA internalization-related competence protein ComEC/Rec2</fullName>
    </submittedName>
</protein>
<dbReference type="PATRIC" id="fig|317.197.peg.3783"/>
<evidence type="ECO:0000313" key="1">
    <source>
        <dbReference type="EMBL" id="KNH29504.1"/>
    </source>
</evidence>
<dbReference type="EMBL" id="LFQK01000004">
    <property type="protein sequence ID" value="KNH29504.1"/>
    <property type="molecule type" value="Genomic_DNA"/>
</dbReference>
<dbReference type="AlphaFoldDB" id="A0A0L1MMP0"/>